<evidence type="ECO:0000313" key="3">
    <source>
        <dbReference type="Proteomes" id="UP001170717"/>
    </source>
</evidence>
<name>A0AAW7Z3I7_9ALTE</name>
<proteinExistence type="predicted"/>
<gene>
    <name evidence="2" type="ORF">Q4527_18450</name>
</gene>
<dbReference type="GO" id="GO:0016787">
    <property type="term" value="F:hydrolase activity"/>
    <property type="evidence" value="ECO:0007669"/>
    <property type="project" value="UniProtKB-KW"/>
</dbReference>
<reference evidence="2" key="1">
    <citation type="submission" date="2023-07" db="EMBL/GenBank/DDBJ databases">
        <title>Genome content predicts the carbon catabolic preferences of heterotrophic bacteria.</title>
        <authorList>
            <person name="Gralka M."/>
        </authorList>
    </citation>
    <scope>NUCLEOTIDE SEQUENCE</scope>
    <source>
        <strain evidence="2">F2M12</strain>
    </source>
</reference>
<accession>A0AAW7Z3I7</accession>
<dbReference type="InterPro" id="IPR043968">
    <property type="entry name" value="SGNH"/>
</dbReference>
<keyword evidence="2" id="KW-0378">Hydrolase</keyword>
<dbReference type="Proteomes" id="UP001170717">
    <property type="component" value="Unassembled WGS sequence"/>
</dbReference>
<organism evidence="2 3">
    <name type="scientific">Alteromonas stellipolaris</name>
    <dbReference type="NCBI Taxonomy" id="233316"/>
    <lineage>
        <taxon>Bacteria</taxon>
        <taxon>Pseudomonadati</taxon>
        <taxon>Pseudomonadota</taxon>
        <taxon>Gammaproteobacteria</taxon>
        <taxon>Alteromonadales</taxon>
        <taxon>Alteromonadaceae</taxon>
        <taxon>Alteromonas/Salinimonas group</taxon>
        <taxon>Alteromonas</taxon>
    </lineage>
</organism>
<protein>
    <submittedName>
        <fullName evidence="2">SGNH hydrolase domain-containing protein</fullName>
    </submittedName>
</protein>
<evidence type="ECO:0000259" key="1">
    <source>
        <dbReference type="Pfam" id="PF19040"/>
    </source>
</evidence>
<dbReference type="EMBL" id="JAUOQI010000019">
    <property type="protein sequence ID" value="MDO6579385.1"/>
    <property type="molecule type" value="Genomic_DNA"/>
</dbReference>
<dbReference type="AlphaFoldDB" id="A0AAW7Z3I7"/>
<comment type="caution">
    <text evidence="2">The sequence shown here is derived from an EMBL/GenBank/DDBJ whole genome shotgun (WGS) entry which is preliminary data.</text>
</comment>
<sequence>MKKLGATLADSHSIEIAYALAKRLQKEDSGLKHFSFSGCVPSFTESDDFSACAKWYNESVDYIVNDTKIQNIVVIHRYTSQLVGGSAESYPNNSDTKITAKTKKKVENIDSLIMTLSKHKRNVFVFYPIPELPQDINKLIGNNYNNKLPFERIDGTSFEWYKTRNEHIIQHFDNSNYPDNVQFIKPHEAFCDSITCFAIKDGIPLYFDDDHASVKGAEKLVKLMFLDQQ</sequence>
<dbReference type="Pfam" id="PF19040">
    <property type="entry name" value="SGNH"/>
    <property type="match status" value="1"/>
</dbReference>
<feature type="domain" description="SGNH" evidence="1">
    <location>
        <begin position="10"/>
        <end position="223"/>
    </location>
</feature>
<evidence type="ECO:0000313" key="2">
    <source>
        <dbReference type="EMBL" id="MDO6579385.1"/>
    </source>
</evidence>